<dbReference type="InterPro" id="IPR013785">
    <property type="entry name" value="Aldolase_TIM"/>
</dbReference>
<comment type="subunit">
    <text evidence="10">Homodimer.</text>
</comment>
<evidence type="ECO:0000256" key="8">
    <source>
        <dbReference type="ARBA" id="ARBA00022723"/>
    </source>
</evidence>
<dbReference type="NCBIfam" id="NF002991">
    <property type="entry name" value="PRK03739.1"/>
    <property type="match status" value="1"/>
</dbReference>
<evidence type="ECO:0000256" key="10">
    <source>
        <dbReference type="HAMAP-Rule" id="MF_00572"/>
    </source>
</evidence>
<keyword evidence="10" id="KW-0963">Cytoplasm</keyword>
<organism evidence="12 13">
    <name type="scientific">Enterobacter cancerogenus</name>
    <dbReference type="NCBI Taxonomy" id="69218"/>
    <lineage>
        <taxon>Bacteria</taxon>
        <taxon>Pseudomonadati</taxon>
        <taxon>Pseudomonadota</taxon>
        <taxon>Gammaproteobacteria</taxon>
        <taxon>Enterobacterales</taxon>
        <taxon>Enterobacteriaceae</taxon>
        <taxon>Enterobacter</taxon>
        <taxon>Enterobacter cloacae complex</taxon>
    </lineage>
</organism>
<keyword evidence="7 10" id="KW-0808">Transferase</keyword>
<dbReference type="InterPro" id="IPR013709">
    <property type="entry name" value="2-isopropylmalate_synth_dimer"/>
</dbReference>
<dbReference type="GO" id="GO:0000287">
    <property type="term" value="F:magnesium ion binding"/>
    <property type="evidence" value="ECO:0007669"/>
    <property type="project" value="UniProtKB-UniRule"/>
</dbReference>
<feature type="region of interest" description="Regulatory domain" evidence="10">
    <location>
        <begin position="437"/>
        <end position="549"/>
    </location>
</feature>
<dbReference type="Pfam" id="PF00682">
    <property type="entry name" value="HMGL-like"/>
    <property type="match status" value="1"/>
</dbReference>
<dbReference type="PROSITE" id="PS00816">
    <property type="entry name" value="AIPM_HOMOCIT_SYNTH_2"/>
    <property type="match status" value="1"/>
</dbReference>
<evidence type="ECO:0000313" key="12">
    <source>
        <dbReference type="EMBL" id="TKK19306.1"/>
    </source>
</evidence>
<keyword evidence="6 10" id="KW-0028">Amino-acid biosynthesis</keyword>
<dbReference type="InterPro" id="IPR002034">
    <property type="entry name" value="AIPM/Hcit_synth_CS"/>
</dbReference>
<dbReference type="EC" id="2.3.3.13" evidence="4 10"/>
<dbReference type="InterPro" id="IPR054692">
    <property type="entry name" value="LeuA-like_post-cat"/>
</dbReference>
<name>A0AB38P567_9ENTR</name>
<keyword evidence="10" id="KW-0460">Magnesium</keyword>
<evidence type="ECO:0000256" key="3">
    <source>
        <dbReference type="ARBA" id="ARBA00009767"/>
    </source>
</evidence>
<feature type="binding site" evidence="10">
    <location>
        <position position="280"/>
    </location>
    <ligand>
        <name>Mg(2+)</name>
        <dbReference type="ChEBI" id="CHEBI:18420"/>
    </ligand>
</feature>
<dbReference type="PROSITE" id="PS00815">
    <property type="entry name" value="AIPM_HOMOCIT_SYNTH_1"/>
    <property type="match status" value="1"/>
</dbReference>
<dbReference type="SMART" id="SM00917">
    <property type="entry name" value="LeuA_dimer"/>
    <property type="match status" value="1"/>
</dbReference>
<dbReference type="Gene3D" id="3.30.160.270">
    <property type="match status" value="1"/>
</dbReference>
<feature type="binding site" evidence="10">
    <location>
        <position position="244"/>
    </location>
    <ligand>
        <name>Mg(2+)</name>
        <dbReference type="ChEBI" id="CHEBI:18420"/>
    </ligand>
</feature>
<dbReference type="Pfam" id="PF22615">
    <property type="entry name" value="IPMS_D2"/>
    <property type="match status" value="1"/>
</dbReference>
<dbReference type="InterPro" id="IPR005668">
    <property type="entry name" value="IPM_Synthase"/>
</dbReference>
<dbReference type="InterPro" id="IPR036230">
    <property type="entry name" value="LeuA_allosteric_dom_sf"/>
</dbReference>
<comment type="caution">
    <text evidence="12">The sequence shown here is derived from an EMBL/GenBank/DDBJ whole genome shotgun (WGS) entry which is preliminary data.</text>
</comment>
<dbReference type="SUPFAM" id="SSF89000">
    <property type="entry name" value="post-HMGL domain-like"/>
    <property type="match status" value="1"/>
</dbReference>
<dbReference type="FunFam" id="3.20.20.70:FF:000045">
    <property type="entry name" value="2-isopropylmalate synthase"/>
    <property type="match status" value="1"/>
</dbReference>
<evidence type="ECO:0000256" key="1">
    <source>
        <dbReference type="ARBA" id="ARBA00000064"/>
    </source>
</evidence>
<dbReference type="PANTHER" id="PTHR46911">
    <property type="match status" value="1"/>
</dbReference>
<evidence type="ECO:0000256" key="6">
    <source>
        <dbReference type="ARBA" id="ARBA00022605"/>
    </source>
</evidence>
<sequence>MLNTPADKYQPYPTVSLPDRRWPEQRITHAPRWLSTDLRDGNQALAEPMDSARKLQFWDLLLSCGFKEIEVAFPSASQTDFNFVRQLIEENRIPDDVTIQVLTQAREDLILRTFESLRGAKQATVHLYNATAPLFRRLVFGMEKTHVVELATRSTRLIRQLCEANPETRWQYEYSPETFCFTEPEFALEICEAVADIWQPCAERPMVINLPATVEVNTPNVYADQIEYFCRHFSRRSDVCISVHPHNDRGTGVASAELAVMAGADRVEGCLFGNGERTGNVCLVTLAMNLYSQGVSPNLDFSEMARVVEVVENCNQLPVHPRHPWAGRLAYTAFSGSHQDAIKKGFDARKPDARWEMPYLPVDPQDIGCTYEAVIRVNSQSGKSGSAWLIEQNHGLKLPRALQQDFSQHVQLETDHHGKEMTQNALWQLFRSRYGLVATPRFALQSYRSDSEQDGQLRLTASILTEGGTRQLDGQGNGLLSAAANGLSRWINAPFAIKDYHEHTLGERSDSRSVAYIRCLFQDGSSRWGVGIDSDVARASLQALLNAVG</sequence>
<dbReference type="InterPro" id="IPR039371">
    <property type="entry name" value="LeuA_N_DRE-TIM"/>
</dbReference>
<keyword evidence="8 10" id="KW-0479">Metal-binding</keyword>
<comment type="cofactor">
    <cofactor evidence="10">
        <name>Mg(2+)</name>
        <dbReference type="ChEBI" id="CHEBI:18420"/>
    </cofactor>
</comment>
<evidence type="ECO:0000256" key="5">
    <source>
        <dbReference type="ARBA" id="ARBA00022430"/>
    </source>
</evidence>
<accession>A0AB38P567</accession>
<comment type="similarity">
    <text evidence="3 10">Belongs to the alpha-IPM synthase/homocitrate synthase family. LeuA type 2 subfamily.</text>
</comment>
<dbReference type="Pfam" id="PF08502">
    <property type="entry name" value="LeuA_dimer"/>
    <property type="match status" value="1"/>
</dbReference>
<comment type="function">
    <text evidence="10">Catalyzes the condensation of the acetyl group of acetyl-CoA with 3-methyl-2-oxobutanoate (2-ketoisovalerate) to form 3-carboxy-3-hydroxy-4-methylpentanoate (2-isopropylmalate).</text>
</comment>
<feature type="binding site" evidence="10">
    <location>
        <position position="40"/>
    </location>
    <ligand>
        <name>Mg(2+)</name>
        <dbReference type="ChEBI" id="CHEBI:18420"/>
    </ligand>
</feature>
<dbReference type="CDD" id="cd07942">
    <property type="entry name" value="DRE_TIM_LeuA"/>
    <property type="match status" value="1"/>
</dbReference>
<dbReference type="EMBL" id="QGAL01000003">
    <property type="protein sequence ID" value="TKK19306.1"/>
    <property type="molecule type" value="Genomic_DNA"/>
</dbReference>
<dbReference type="RefSeq" id="WP_137272782.1">
    <property type="nucleotide sequence ID" value="NZ_QGAL01000003.1"/>
</dbReference>
<comment type="pathway">
    <text evidence="2 10">Amino-acid biosynthesis; L-leucine biosynthesis; L-leucine from 3-methyl-2-oxobutanoate: step 1/4.</text>
</comment>
<evidence type="ECO:0000256" key="7">
    <source>
        <dbReference type="ARBA" id="ARBA00022679"/>
    </source>
</evidence>
<dbReference type="SUPFAM" id="SSF51569">
    <property type="entry name" value="Aldolase"/>
    <property type="match status" value="1"/>
</dbReference>
<protein>
    <recommendedName>
        <fullName evidence="4 10">2-isopropylmalate synthase</fullName>
        <ecNumber evidence="4 10">2.3.3.13</ecNumber>
    </recommendedName>
    <alternativeName>
        <fullName evidence="10">Alpha-IPM synthase</fullName>
    </alternativeName>
    <alternativeName>
        <fullName evidence="10">Alpha-isopropylmalate synthase</fullName>
    </alternativeName>
</protein>
<evidence type="ECO:0000256" key="9">
    <source>
        <dbReference type="ARBA" id="ARBA00023304"/>
    </source>
</evidence>
<dbReference type="Gene3D" id="3.20.20.70">
    <property type="entry name" value="Aldolase class I"/>
    <property type="match status" value="1"/>
</dbReference>
<dbReference type="NCBIfam" id="TIGR00970">
    <property type="entry name" value="leuA_yeast"/>
    <property type="match status" value="1"/>
</dbReference>
<dbReference type="PANTHER" id="PTHR46911:SF1">
    <property type="entry name" value="2-ISOPROPYLMALATE SYNTHASE"/>
    <property type="match status" value="1"/>
</dbReference>
<dbReference type="Proteomes" id="UP000306327">
    <property type="component" value="Unassembled WGS sequence"/>
</dbReference>
<feature type="binding site" evidence="10">
    <location>
        <position position="246"/>
    </location>
    <ligand>
        <name>Mg(2+)</name>
        <dbReference type="ChEBI" id="CHEBI:18420"/>
    </ligand>
</feature>
<keyword evidence="9 10" id="KW-0100">Branched-chain amino acid biosynthesis</keyword>
<feature type="domain" description="Pyruvate carboxyltransferase" evidence="11">
    <location>
        <begin position="31"/>
        <end position="305"/>
    </location>
</feature>
<evidence type="ECO:0000256" key="4">
    <source>
        <dbReference type="ARBA" id="ARBA00012973"/>
    </source>
</evidence>
<evidence type="ECO:0000313" key="13">
    <source>
        <dbReference type="Proteomes" id="UP000306327"/>
    </source>
</evidence>
<dbReference type="GO" id="GO:0003985">
    <property type="term" value="F:acetyl-CoA C-acetyltransferase activity"/>
    <property type="evidence" value="ECO:0007669"/>
    <property type="project" value="UniProtKB-UniRule"/>
</dbReference>
<reference evidence="12 13" key="1">
    <citation type="journal article" date="2019" name="Sci. Rep.">
        <title>Differences in resource use lead to coexistence of seed-transmitted microbial populations.</title>
        <authorList>
            <person name="Torres-Cortes G."/>
            <person name="Garcia B.J."/>
            <person name="Compant S."/>
            <person name="Rezki S."/>
            <person name="Jones P."/>
            <person name="Preveaux A."/>
            <person name="Briand M."/>
            <person name="Roulet A."/>
            <person name="Bouchez O."/>
            <person name="Jacobson D."/>
            <person name="Barret M."/>
        </authorList>
    </citation>
    <scope>NUCLEOTIDE SEQUENCE [LARGE SCALE GENOMIC DNA]</scope>
    <source>
        <strain evidence="12 13">CFBP13530</strain>
    </source>
</reference>
<dbReference type="GO" id="GO:0003852">
    <property type="term" value="F:2-isopropylmalate synthase activity"/>
    <property type="evidence" value="ECO:0007669"/>
    <property type="project" value="UniProtKB-UniRule"/>
</dbReference>
<dbReference type="AlphaFoldDB" id="A0AB38P567"/>
<dbReference type="SUPFAM" id="SSF110921">
    <property type="entry name" value="2-isopropylmalate synthase LeuA, allosteric (dimerisation) domain"/>
    <property type="match status" value="1"/>
</dbReference>
<dbReference type="HAMAP" id="MF_00572">
    <property type="entry name" value="LeuA_type2"/>
    <property type="match status" value="1"/>
</dbReference>
<proteinExistence type="inferred from homology"/>
<comment type="subcellular location">
    <subcellularLocation>
        <location evidence="10">Cytoplasm</location>
    </subcellularLocation>
</comment>
<gene>
    <name evidence="10 12" type="primary">leuA</name>
    <name evidence="12" type="ORF">EcCFBP13530_13395</name>
</gene>
<keyword evidence="5 10" id="KW-0432">Leucine biosynthesis</keyword>
<dbReference type="InterPro" id="IPR000891">
    <property type="entry name" value="PYR_CT"/>
</dbReference>
<dbReference type="PROSITE" id="PS50991">
    <property type="entry name" value="PYR_CT"/>
    <property type="match status" value="1"/>
</dbReference>
<dbReference type="GO" id="GO:0005737">
    <property type="term" value="C:cytoplasm"/>
    <property type="evidence" value="ECO:0007669"/>
    <property type="project" value="UniProtKB-SubCell"/>
</dbReference>
<evidence type="ECO:0000256" key="2">
    <source>
        <dbReference type="ARBA" id="ARBA00004689"/>
    </source>
</evidence>
<dbReference type="GO" id="GO:0009098">
    <property type="term" value="P:L-leucine biosynthetic process"/>
    <property type="evidence" value="ECO:0007669"/>
    <property type="project" value="UniProtKB-UniRule"/>
</dbReference>
<evidence type="ECO:0000259" key="11">
    <source>
        <dbReference type="PROSITE" id="PS50991"/>
    </source>
</evidence>
<comment type="catalytic activity">
    <reaction evidence="1 10">
        <text>3-methyl-2-oxobutanoate + acetyl-CoA + H2O = (2S)-2-isopropylmalate + CoA + H(+)</text>
        <dbReference type="Rhea" id="RHEA:21524"/>
        <dbReference type="ChEBI" id="CHEBI:1178"/>
        <dbReference type="ChEBI" id="CHEBI:11851"/>
        <dbReference type="ChEBI" id="CHEBI:15377"/>
        <dbReference type="ChEBI" id="CHEBI:15378"/>
        <dbReference type="ChEBI" id="CHEBI:57287"/>
        <dbReference type="ChEBI" id="CHEBI:57288"/>
        <dbReference type="EC" id="2.3.3.13"/>
    </reaction>
</comment>